<keyword evidence="1" id="KW-0812">Transmembrane</keyword>
<evidence type="ECO:0000259" key="2">
    <source>
        <dbReference type="Pfam" id="PF07693"/>
    </source>
</evidence>
<keyword evidence="1" id="KW-0472">Membrane</keyword>
<dbReference type="Gene3D" id="3.40.50.300">
    <property type="entry name" value="P-loop containing nucleotide triphosphate hydrolases"/>
    <property type="match status" value="1"/>
</dbReference>
<feature type="transmembrane region" description="Helical" evidence="1">
    <location>
        <begin position="12"/>
        <end position="33"/>
    </location>
</feature>
<dbReference type="AlphaFoldDB" id="A0A1Y4UGQ6"/>
<organism evidence="4 5">
    <name type="scientific">Lactobacillus gallinarum</name>
    <dbReference type="NCBI Taxonomy" id="52242"/>
    <lineage>
        <taxon>Bacteria</taxon>
        <taxon>Bacillati</taxon>
        <taxon>Bacillota</taxon>
        <taxon>Bacilli</taxon>
        <taxon>Lactobacillales</taxon>
        <taxon>Lactobacillaceae</taxon>
        <taxon>Lactobacillus</taxon>
    </lineage>
</organism>
<dbReference type="InterPro" id="IPR027417">
    <property type="entry name" value="P-loop_NTPase"/>
</dbReference>
<gene>
    <name evidence="4" type="ORF">B5E44_10110</name>
    <name evidence="3" type="ORF">B5E59_05360</name>
</gene>
<evidence type="ECO:0000313" key="6">
    <source>
        <dbReference type="Proteomes" id="UP000196293"/>
    </source>
</evidence>
<sequence length="882" mass="101987">MSIKYIKCITNYFKVAFFKIQPITVSAILIFLSSYVSGNGWINKWPRETIPDFPYFGILSIVLTIIVLLFWIVSTRLFSLMKFSIVNEVDTFLTSLFIISATDIWIFSFSNNQAGSIMMAITLLTGSIICCRIKKIYNTSISNEIFESNKLSSSLVDLRDLYNKSNVTQNEHGEILVDEREVDYDLFNRSNIVKQLAEAMQHPTSKHSYVIGLTGIWGSGKSTILNLAKKKISKDTNSVDLSHTNKSDFDLWLFESKEEIIKGMYNYFLTGLGIQYRSALTNKLITNAAKLLAGVSINGIETLFLDPNTYQDVFKLKEKLTNYVKSMNKHYIMCIENLDRADNEQVILILKLINSVFDIPNVTYVLLYDNERLNKVLKNTESSNVSFAEKVINQEIQMPISIDLDICNTCLNNLRDSYGMNNSFQVRGEAKDFQKVQENIVSNITTIRDLKRIINSVYTILANRDTLRLYLPDVIAIQYIHFKNPELYEKIKNHKKLLTWTQSLYLGNYNNLTAKDKKYVEDLISNYQQYADMLEVMFPVITYVTRNTIEESCYGNYSSKRAAINSEMFFECYFNLAENDNTVENSKVKKFIAEVNQIGEQKDNNIKDDINKTWVAFINSINKDKKESTISRLSMFTERDDIPSSQIRKVLSKVIFEYTINNRQYDDFYWKDLIFIVSNLIKEVNEEDFSDFWVSELSNRYDLLDIVNEINGYISKSIGGLSGDLMRNENTIAQFQLQMYKDIIAKSVNIFDGNGFSQNVSQLYNLILNNKLYPKKVNAYLSKTVTSKNIFRFFGCLITNEIGIKSMYYKISSGKLDKLEDKLNCIPDLIDICRKTTPKNKSQRMVQKVVNEYVAYKAELLKNKDAKINRVEADRQIDYRKL</sequence>
<feature type="transmembrane region" description="Helical" evidence="1">
    <location>
        <begin position="53"/>
        <end position="73"/>
    </location>
</feature>
<dbReference type="Proteomes" id="UP000195859">
    <property type="component" value="Unassembled WGS sequence"/>
</dbReference>
<dbReference type="Pfam" id="PF07693">
    <property type="entry name" value="KAP_NTPase"/>
    <property type="match status" value="1"/>
</dbReference>
<dbReference type="Proteomes" id="UP000196293">
    <property type="component" value="Unassembled WGS sequence"/>
</dbReference>
<evidence type="ECO:0000313" key="3">
    <source>
        <dbReference type="EMBL" id="OUQ56303.1"/>
    </source>
</evidence>
<feature type="transmembrane region" description="Helical" evidence="1">
    <location>
        <begin position="85"/>
        <end position="108"/>
    </location>
</feature>
<accession>A0A1Y4UGQ6</accession>
<name>A0A1Y4UGQ6_9LACO</name>
<keyword evidence="1" id="KW-1133">Transmembrane helix</keyword>
<feature type="domain" description="KAP NTPase" evidence="2">
    <location>
        <begin position="189"/>
        <end position="460"/>
    </location>
</feature>
<keyword evidence="6" id="KW-1185">Reference proteome</keyword>
<comment type="caution">
    <text evidence="4">The sequence shown here is derived from an EMBL/GenBank/DDBJ whole genome shotgun (WGS) entry which is preliminary data.</text>
</comment>
<dbReference type="InterPro" id="IPR011646">
    <property type="entry name" value="KAP_P-loop"/>
</dbReference>
<evidence type="ECO:0000256" key="1">
    <source>
        <dbReference type="SAM" id="Phobius"/>
    </source>
</evidence>
<reference evidence="4" key="2">
    <citation type="journal article" date="2018" name="BMC Genomics">
        <title>Whole genome sequencing and function prediction of 133 gut anaerobes isolated from chicken caecum in pure cultures.</title>
        <authorList>
            <person name="Medvecky M."/>
            <person name="Cejkova D."/>
            <person name="Polansky O."/>
            <person name="Karasova D."/>
            <person name="Kubasova T."/>
            <person name="Cizek A."/>
            <person name="Rychlik I."/>
        </authorList>
    </citation>
    <scope>NUCLEOTIDE SEQUENCE</scope>
    <source>
        <strain evidence="4">An101</strain>
        <strain evidence="3">An115</strain>
    </source>
</reference>
<dbReference type="EMBL" id="NFLZ01000051">
    <property type="protein sequence ID" value="OUQ74286.1"/>
    <property type="molecule type" value="Genomic_DNA"/>
</dbReference>
<protein>
    <recommendedName>
        <fullName evidence="2">KAP NTPase domain-containing protein</fullName>
    </recommendedName>
</protein>
<dbReference type="SUPFAM" id="SSF52540">
    <property type="entry name" value="P-loop containing nucleoside triphosphate hydrolases"/>
    <property type="match status" value="1"/>
</dbReference>
<proteinExistence type="predicted"/>
<dbReference type="RefSeq" id="WP_087176316.1">
    <property type="nucleotide sequence ID" value="NZ_NFLS01000010.1"/>
</dbReference>
<evidence type="ECO:0000313" key="4">
    <source>
        <dbReference type="EMBL" id="OUQ74286.1"/>
    </source>
</evidence>
<reference evidence="5 6" key="1">
    <citation type="submission" date="2017-04" db="EMBL/GenBank/DDBJ databases">
        <title>Function of individual gut microbiota members based on whole genome sequencing of pure cultures obtained from chicken caecum.</title>
        <authorList>
            <person name="Medvecky M."/>
            <person name="Cejkova D."/>
            <person name="Polansky O."/>
            <person name="Karasova D."/>
            <person name="Kubasova T."/>
            <person name="Cizek A."/>
            <person name="Rychlik I."/>
        </authorList>
    </citation>
    <scope>NUCLEOTIDE SEQUENCE [LARGE SCALE GENOMIC DNA]</scope>
    <source>
        <strain evidence="5">An101</strain>
        <strain evidence="6">An115</strain>
    </source>
</reference>
<dbReference type="EMBL" id="NFLS01000010">
    <property type="protein sequence ID" value="OUQ56303.1"/>
    <property type="molecule type" value="Genomic_DNA"/>
</dbReference>
<evidence type="ECO:0000313" key="5">
    <source>
        <dbReference type="Proteomes" id="UP000195859"/>
    </source>
</evidence>